<dbReference type="SUPFAM" id="SSF103473">
    <property type="entry name" value="MFS general substrate transporter"/>
    <property type="match status" value="1"/>
</dbReference>
<feature type="transmembrane region" description="Helical" evidence="7">
    <location>
        <begin position="223"/>
        <end position="248"/>
    </location>
</feature>
<accession>A0A7W4Z0D7</accession>
<evidence type="ECO:0000313" key="8">
    <source>
        <dbReference type="EMBL" id="MBB3041807.1"/>
    </source>
</evidence>
<dbReference type="EMBL" id="JACHWR010000001">
    <property type="protein sequence ID" value="MBB3041807.1"/>
    <property type="molecule type" value="Genomic_DNA"/>
</dbReference>
<proteinExistence type="predicted"/>
<evidence type="ECO:0000256" key="3">
    <source>
        <dbReference type="ARBA" id="ARBA00022475"/>
    </source>
</evidence>
<protein>
    <recommendedName>
        <fullName evidence="10">MFS transporter</fullName>
    </recommendedName>
</protein>
<feature type="transmembrane region" description="Helical" evidence="7">
    <location>
        <begin position="94"/>
        <end position="114"/>
    </location>
</feature>
<dbReference type="Gene3D" id="1.20.1250.20">
    <property type="entry name" value="MFS general substrate transporter like domains"/>
    <property type="match status" value="1"/>
</dbReference>
<keyword evidence="5 7" id="KW-1133">Transmembrane helix</keyword>
<dbReference type="AlphaFoldDB" id="A0A7W4Z0D7"/>
<feature type="transmembrane region" description="Helical" evidence="7">
    <location>
        <begin position="146"/>
        <end position="165"/>
    </location>
</feature>
<keyword evidence="2" id="KW-0813">Transport</keyword>
<keyword evidence="9" id="KW-1185">Reference proteome</keyword>
<organism evidence="8 9">
    <name type="scientific">Nocardioides soli</name>
    <dbReference type="NCBI Taxonomy" id="1036020"/>
    <lineage>
        <taxon>Bacteria</taxon>
        <taxon>Bacillati</taxon>
        <taxon>Actinomycetota</taxon>
        <taxon>Actinomycetes</taxon>
        <taxon>Propionibacteriales</taxon>
        <taxon>Nocardioidaceae</taxon>
        <taxon>Nocardioides</taxon>
    </lineage>
</organism>
<evidence type="ECO:0000256" key="5">
    <source>
        <dbReference type="ARBA" id="ARBA00022989"/>
    </source>
</evidence>
<reference evidence="8 9" key="1">
    <citation type="submission" date="2020-08" db="EMBL/GenBank/DDBJ databases">
        <title>Sequencing the genomes of 1000 actinobacteria strains.</title>
        <authorList>
            <person name="Klenk H.-P."/>
        </authorList>
    </citation>
    <scope>NUCLEOTIDE SEQUENCE [LARGE SCALE GENOMIC DNA]</scope>
    <source>
        <strain evidence="8 9">DSM 105498</strain>
    </source>
</reference>
<evidence type="ECO:0000256" key="1">
    <source>
        <dbReference type="ARBA" id="ARBA00004651"/>
    </source>
</evidence>
<sequence>MLDRLRRLLLPTDPVERALTSATIAASLATGLFYSVSALYFTRVIGLAATTVGVGLTIAGAVGVLMSFLGGYAADRIGADRLQLGANAVQGLALLAYVAADSALTFVLVACVAVGSRSLQGTAKATVQARWFTGAERVEIRARLRVITNVFIGIGTVLAGAALLVDTAAAYQLTMVAVGVIALAATVPLTGLRGRAEGFGAQMDAHLAVDRVVGPSPLRDRTYLTVVGLNSIVAMQFGMTSVGVPLWIVTRTEAPAVVVSVLLVLNTVIVALFQVRAARGTHDVAVAGRTVRRGSLLLAGGCLLYAAAGSTGAVLAVVLLLLAEALGSWAEVWCEAGAWGLAFELADPASAGRYQGLSQTGYSVAGMVAPALVTATAVDHGLPGWAFLAALFALAGVGVAAVSRAAAARRTPQVELVA</sequence>
<dbReference type="InterPro" id="IPR050171">
    <property type="entry name" value="MFS_Transporters"/>
</dbReference>
<evidence type="ECO:0008006" key="10">
    <source>
        <dbReference type="Google" id="ProtNLM"/>
    </source>
</evidence>
<feature type="transmembrane region" description="Helical" evidence="7">
    <location>
        <begin position="171"/>
        <end position="192"/>
    </location>
</feature>
<evidence type="ECO:0000256" key="4">
    <source>
        <dbReference type="ARBA" id="ARBA00022692"/>
    </source>
</evidence>
<dbReference type="InterPro" id="IPR011701">
    <property type="entry name" value="MFS"/>
</dbReference>
<feature type="transmembrane region" description="Helical" evidence="7">
    <location>
        <begin position="254"/>
        <end position="275"/>
    </location>
</feature>
<dbReference type="InterPro" id="IPR036259">
    <property type="entry name" value="MFS_trans_sf"/>
</dbReference>
<feature type="transmembrane region" description="Helical" evidence="7">
    <location>
        <begin position="53"/>
        <end position="74"/>
    </location>
</feature>
<gene>
    <name evidence="8" type="ORF">FHU40_001608</name>
</gene>
<dbReference type="PANTHER" id="PTHR23517:SF2">
    <property type="entry name" value="MULTIDRUG RESISTANCE PROTEIN MDTH"/>
    <property type="match status" value="1"/>
</dbReference>
<comment type="subcellular location">
    <subcellularLocation>
        <location evidence="1">Cell membrane</location>
        <topology evidence="1">Multi-pass membrane protein</topology>
    </subcellularLocation>
</comment>
<dbReference type="Proteomes" id="UP000589626">
    <property type="component" value="Unassembled WGS sequence"/>
</dbReference>
<name>A0A7W4Z0D7_9ACTN</name>
<comment type="caution">
    <text evidence="8">The sequence shown here is derived from an EMBL/GenBank/DDBJ whole genome shotgun (WGS) entry which is preliminary data.</text>
</comment>
<feature type="transmembrane region" description="Helical" evidence="7">
    <location>
        <begin position="382"/>
        <end position="402"/>
    </location>
</feature>
<keyword evidence="3" id="KW-1003">Cell membrane</keyword>
<evidence type="ECO:0000313" key="9">
    <source>
        <dbReference type="Proteomes" id="UP000589626"/>
    </source>
</evidence>
<dbReference type="RefSeq" id="WP_221199529.1">
    <property type="nucleotide sequence ID" value="NZ_JACHWR010000001.1"/>
</dbReference>
<dbReference type="Pfam" id="PF07690">
    <property type="entry name" value="MFS_1"/>
    <property type="match status" value="1"/>
</dbReference>
<keyword evidence="4 7" id="KW-0812">Transmembrane</keyword>
<evidence type="ECO:0000256" key="2">
    <source>
        <dbReference type="ARBA" id="ARBA00022448"/>
    </source>
</evidence>
<evidence type="ECO:0000256" key="6">
    <source>
        <dbReference type="ARBA" id="ARBA00023136"/>
    </source>
</evidence>
<feature type="transmembrane region" description="Helical" evidence="7">
    <location>
        <begin position="20"/>
        <end position="41"/>
    </location>
</feature>
<dbReference type="GO" id="GO:0005886">
    <property type="term" value="C:plasma membrane"/>
    <property type="evidence" value="ECO:0007669"/>
    <property type="project" value="UniProtKB-SubCell"/>
</dbReference>
<dbReference type="PANTHER" id="PTHR23517">
    <property type="entry name" value="RESISTANCE PROTEIN MDTM, PUTATIVE-RELATED-RELATED"/>
    <property type="match status" value="1"/>
</dbReference>
<evidence type="ECO:0000256" key="7">
    <source>
        <dbReference type="SAM" id="Phobius"/>
    </source>
</evidence>
<dbReference type="GO" id="GO:0022857">
    <property type="term" value="F:transmembrane transporter activity"/>
    <property type="evidence" value="ECO:0007669"/>
    <property type="project" value="InterPro"/>
</dbReference>
<keyword evidence="6 7" id="KW-0472">Membrane</keyword>
<feature type="transmembrane region" description="Helical" evidence="7">
    <location>
        <begin position="296"/>
        <end position="323"/>
    </location>
</feature>